<accession>A0A975CPJ6</accession>
<evidence type="ECO:0000313" key="1">
    <source>
        <dbReference type="EMBL" id="QTE23328.1"/>
    </source>
</evidence>
<name>A0A975CPJ6_9FLAO</name>
<dbReference type="InterPro" id="IPR036397">
    <property type="entry name" value="RNaseH_sf"/>
</dbReference>
<gene>
    <name evidence="1" type="ORF">J3359_03350</name>
</gene>
<dbReference type="EMBL" id="CP071869">
    <property type="protein sequence ID" value="QTE23328.1"/>
    <property type="molecule type" value="Genomic_DNA"/>
</dbReference>
<reference evidence="1 2" key="1">
    <citation type="submission" date="2021-03" db="EMBL/GenBank/DDBJ databases">
        <title>Complete genome of Polaribacter_sp.SM13.</title>
        <authorList>
            <person name="Jeong S.W."/>
            <person name="Bae J.W."/>
        </authorList>
    </citation>
    <scope>NUCLEOTIDE SEQUENCE [LARGE SCALE GENOMIC DNA]</scope>
    <source>
        <strain evidence="1 2">SM13</strain>
    </source>
</reference>
<dbReference type="Proteomes" id="UP000663920">
    <property type="component" value="Chromosome"/>
</dbReference>
<dbReference type="Gene3D" id="3.30.420.10">
    <property type="entry name" value="Ribonuclease H-like superfamily/Ribonuclease H"/>
    <property type="match status" value="1"/>
</dbReference>
<dbReference type="SUPFAM" id="SSF74784">
    <property type="entry name" value="Translin"/>
    <property type="match status" value="1"/>
</dbReference>
<dbReference type="AlphaFoldDB" id="A0A975CPJ6"/>
<organism evidence="1 2">
    <name type="scientific">Polaribacter cellanae</name>
    <dbReference type="NCBI Taxonomy" id="2818493"/>
    <lineage>
        <taxon>Bacteria</taxon>
        <taxon>Pseudomonadati</taxon>
        <taxon>Bacteroidota</taxon>
        <taxon>Flavobacteriia</taxon>
        <taxon>Flavobacteriales</taxon>
        <taxon>Flavobacteriaceae</taxon>
    </lineage>
</organism>
<dbReference type="InterPro" id="IPR036081">
    <property type="entry name" value="Translin_sf"/>
</dbReference>
<evidence type="ECO:0000313" key="2">
    <source>
        <dbReference type="Proteomes" id="UP000663920"/>
    </source>
</evidence>
<sequence length="164" mass="19003">MKKSEKIVCALFPNALGVGYAVFNSPKELLHHQLVRVRPMCSRKSKAFIEKLINELKPDLVVLEDPNAKKSRKRERVTKLIKDIVSTCKSKDINVHQYSREHIKNVFEQFGKTTKYGIAVIISDWFPKLKPVLPRPWKLGYSEQHHQGMFDAISLGLTHYYLQD</sequence>
<dbReference type="GO" id="GO:0043565">
    <property type="term" value="F:sequence-specific DNA binding"/>
    <property type="evidence" value="ECO:0007669"/>
    <property type="project" value="InterPro"/>
</dbReference>
<dbReference type="KEGG" id="pcea:J3359_03350"/>
<dbReference type="RefSeq" id="WP_208079339.1">
    <property type="nucleotide sequence ID" value="NZ_CP071869.1"/>
</dbReference>
<proteinExistence type="predicted"/>
<protein>
    <submittedName>
        <fullName evidence="1">Uncharacterized protein</fullName>
    </submittedName>
</protein>
<keyword evidence="2" id="KW-1185">Reference proteome</keyword>